<reference evidence="2" key="1">
    <citation type="submission" date="2023-11" db="EMBL/GenBank/DDBJ databases">
        <authorList>
            <person name="Alioto T."/>
            <person name="Alioto T."/>
            <person name="Gomez Garrido J."/>
        </authorList>
    </citation>
    <scope>NUCLEOTIDE SEQUENCE</scope>
</reference>
<dbReference type="EMBL" id="CAVMBE010000006">
    <property type="protein sequence ID" value="CAK3848878.1"/>
    <property type="molecule type" value="Genomic_DNA"/>
</dbReference>
<dbReference type="AlphaFoldDB" id="A0AAI9E7Z8"/>
<comment type="caution">
    <text evidence="2">The sequence shown here is derived from an EMBL/GenBank/DDBJ whole genome shotgun (WGS) entry which is preliminary data.</text>
</comment>
<evidence type="ECO:0000256" key="1">
    <source>
        <dbReference type="SAM" id="MobiDB-lite"/>
    </source>
</evidence>
<feature type="compositionally biased region" description="Low complexity" evidence="1">
    <location>
        <begin position="324"/>
        <end position="334"/>
    </location>
</feature>
<organism evidence="2 3">
    <name type="scientific">Lecanosticta acicola</name>
    <dbReference type="NCBI Taxonomy" id="111012"/>
    <lineage>
        <taxon>Eukaryota</taxon>
        <taxon>Fungi</taxon>
        <taxon>Dikarya</taxon>
        <taxon>Ascomycota</taxon>
        <taxon>Pezizomycotina</taxon>
        <taxon>Dothideomycetes</taxon>
        <taxon>Dothideomycetidae</taxon>
        <taxon>Mycosphaerellales</taxon>
        <taxon>Mycosphaerellaceae</taxon>
        <taxon>Lecanosticta</taxon>
    </lineage>
</organism>
<accession>A0AAI9E7Z8</accession>
<sequence length="387" mass="41097">MRNQKTIIATAILAGQIANGAYISIVRDSANTQATAAASSQKIHVAGNDPPHFSYDPQPSFSYQPLKITTEFETLTWTPTIFSYQPMTTLLARRDVNPINGLPVPYVAKGIVTVITKTLTTVVPVNSVCQRPAPTSSREASSGSCSVVTSFSPYSFAETSSSSSVKHRLTPEAPDPTAVPSTFRTTLLSNGTGIQRTVAESPNPTAIPSAFRTTPLSSQNSTTGVQHTVAESPNSTAIPSAFRTKPLTTTQTDSSGISITPISPTRINNSTAYIPAPSSRPASTATQSFNAVWTSSSTHFPTATFATSTPLPSLDLWWTHTSSSTFTTKASPSSWDYPYPDETKAPASTKASSSFEYPYPDEPTKSKAPKSTASGKNCAFPYPGCDE</sequence>
<evidence type="ECO:0000313" key="3">
    <source>
        <dbReference type="Proteomes" id="UP001296104"/>
    </source>
</evidence>
<evidence type="ECO:0000313" key="2">
    <source>
        <dbReference type="EMBL" id="CAK3848878.1"/>
    </source>
</evidence>
<name>A0AAI9E7Z8_9PEZI</name>
<gene>
    <name evidence="2" type="ORF">LECACI_7A001626</name>
</gene>
<proteinExistence type="predicted"/>
<feature type="compositionally biased region" description="Low complexity" evidence="1">
    <location>
        <begin position="345"/>
        <end position="354"/>
    </location>
</feature>
<feature type="region of interest" description="Disordered" evidence="1">
    <location>
        <begin position="324"/>
        <end position="387"/>
    </location>
</feature>
<dbReference type="Proteomes" id="UP001296104">
    <property type="component" value="Unassembled WGS sequence"/>
</dbReference>
<keyword evidence="3" id="KW-1185">Reference proteome</keyword>
<protein>
    <submittedName>
        <fullName evidence="2">Uncharacterized protein</fullName>
    </submittedName>
</protein>